<accession>Q8NKN2</accession>
<dbReference type="AlphaFoldDB" id="Q8NKN2"/>
<organism evidence="1">
    <name type="scientific">uncultured crenarchaeote</name>
    <dbReference type="NCBI Taxonomy" id="29281"/>
    <lineage>
        <taxon>Archaea</taxon>
        <taxon>Thermoproteota</taxon>
        <taxon>environmental samples</taxon>
    </lineage>
</organism>
<dbReference type="EMBL" id="AJ496176">
    <property type="protein sequence ID" value="CAD42688.1"/>
    <property type="molecule type" value="Genomic_DNA"/>
</dbReference>
<reference evidence="1" key="1">
    <citation type="journal article" date="2002" name="Environ. Microbiol.">
        <title>First insight into the genome of an uncultivated crenarchaeote from soil.</title>
        <authorList>
            <person name="Quaiser A."/>
            <person name="Ochsenreiter T."/>
            <person name="Klenk H.P."/>
            <person name="Kletzin A."/>
            <person name="Treusch A.H."/>
            <person name="Meurer G."/>
            <person name="Eck J."/>
            <person name="Sensen C.W."/>
            <person name="Schleper C."/>
        </authorList>
    </citation>
    <scope>NUCLEOTIDE SEQUENCE</scope>
</reference>
<protein>
    <submittedName>
        <fullName evidence="1">Uncharacterized protein</fullName>
    </submittedName>
</protein>
<evidence type="ECO:0000313" key="1">
    <source>
        <dbReference type="EMBL" id="CAD42688.1"/>
    </source>
</evidence>
<proteinExistence type="predicted"/>
<sequence length="145" mass="16207">MPTSSDVLYMSKPAVVCIHSFDMVGGYAHTQKLRCCISLGKRVMWGTIERIHPQTNGFGKCLPWLIVSIYGFAIDNIWVITHVPVYKNRQPSLPIYKFFDKGQVLFLLFLQIMPGHPETNPAFGPAMITGQPKSSAPRPGVQVTM</sequence>
<name>Q8NKN2_9CREN</name>